<feature type="compositionally biased region" description="Acidic residues" evidence="1">
    <location>
        <begin position="105"/>
        <end position="116"/>
    </location>
</feature>
<reference evidence="2" key="1">
    <citation type="submission" date="2005-10" db="EMBL/GenBank/DDBJ databases">
        <authorList>
            <person name="Loftus B.J."/>
            <person name="Nene V.M."/>
            <person name="Hannick L.I."/>
            <person name="Bidwell S."/>
            <person name="Haas B."/>
            <person name="Amedeo P."/>
            <person name="Orvis J."/>
            <person name="Wortman J.R."/>
            <person name="White O.R."/>
            <person name="Salzberg S."/>
            <person name="Shumway M."/>
            <person name="Koo H."/>
            <person name="Zhao Y."/>
            <person name="Holmes M."/>
            <person name="Miller J."/>
            <person name="Schatz M."/>
            <person name="Pop M."/>
            <person name="Pai G."/>
            <person name="Utterback T."/>
            <person name="Rogers Y.-H."/>
            <person name="Kravitz S."/>
            <person name="Fraser C.M."/>
        </authorList>
    </citation>
    <scope>NUCLEOTIDE SEQUENCE</scope>
    <source>
        <strain evidence="2">Liverpool</strain>
    </source>
</reference>
<feature type="region of interest" description="Disordered" evidence="1">
    <location>
        <begin position="135"/>
        <end position="190"/>
    </location>
</feature>
<evidence type="ECO:0000256" key="1">
    <source>
        <dbReference type="SAM" id="MobiDB-lite"/>
    </source>
</evidence>
<feature type="region of interest" description="Disordered" evidence="1">
    <location>
        <begin position="1"/>
        <end position="21"/>
    </location>
</feature>
<name>Q16X22_AEDAE</name>
<reference evidence="2" key="2">
    <citation type="journal article" date="2007" name="Science">
        <title>Genome sequence of Aedes aegypti, a major arbovirus vector.</title>
        <authorList>
            <person name="Nene V."/>
            <person name="Wortman J.R."/>
            <person name="Lawson D."/>
            <person name="Haas B."/>
            <person name="Kodira C."/>
            <person name="Tu Z.J."/>
            <person name="Loftus B."/>
            <person name="Xi Z."/>
            <person name="Megy K."/>
            <person name="Grabherr M."/>
            <person name="Ren Q."/>
            <person name="Zdobnov E.M."/>
            <person name="Lobo N.F."/>
            <person name="Campbell K.S."/>
            <person name="Brown S.E."/>
            <person name="Bonaldo M.F."/>
            <person name="Zhu J."/>
            <person name="Sinkins S.P."/>
            <person name="Hogenkamp D.G."/>
            <person name="Amedeo P."/>
            <person name="Arensburger P."/>
            <person name="Atkinson P.W."/>
            <person name="Bidwell S."/>
            <person name="Biedler J."/>
            <person name="Birney E."/>
            <person name="Bruggner R.V."/>
            <person name="Costas J."/>
            <person name="Coy M.R."/>
            <person name="Crabtree J."/>
            <person name="Crawford M."/>
            <person name="Debruyn B."/>
            <person name="Decaprio D."/>
            <person name="Eiglmeier K."/>
            <person name="Eisenstadt E."/>
            <person name="El-Dorry H."/>
            <person name="Gelbart W.M."/>
            <person name="Gomes S.L."/>
            <person name="Hammond M."/>
            <person name="Hannick L.I."/>
            <person name="Hogan J.R."/>
            <person name="Holmes M.H."/>
            <person name="Jaffe D."/>
            <person name="Johnston J.S."/>
            <person name="Kennedy R.C."/>
            <person name="Koo H."/>
            <person name="Kravitz S."/>
            <person name="Kriventseva E.V."/>
            <person name="Kulp D."/>
            <person name="Labutti K."/>
            <person name="Lee E."/>
            <person name="Li S."/>
            <person name="Lovin D.D."/>
            <person name="Mao C."/>
            <person name="Mauceli E."/>
            <person name="Menck C.F."/>
            <person name="Miller J.R."/>
            <person name="Montgomery P."/>
            <person name="Mori A."/>
            <person name="Nascimento A.L."/>
            <person name="Naveira H.F."/>
            <person name="Nusbaum C."/>
            <person name="O'leary S."/>
            <person name="Orvis J."/>
            <person name="Pertea M."/>
            <person name="Quesneville H."/>
            <person name="Reidenbach K.R."/>
            <person name="Rogers Y.H."/>
            <person name="Roth C.W."/>
            <person name="Schneider J.R."/>
            <person name="Schatz M."/>
            <person name="Shumway M."/>
            <person name="Stanke M."/>
            <person name="Stinson E.O."/>
            <person name="Tubio J.M."/>
            <person name="Vanzee J.P."/>
            <person name="Verjovski-Almeida S."/>
            <person name="Werner D."/>
            <person name="White O."/>
            <person name="Wyder S."/>
            <person name="Zeng Q."/>
            <person name="Zhao Q."/>
            <person name="Zhao Y."/>
            <person name="Hill C.A."/>
            <person name="Raikhel A.S."/>
            <person name="Soares M.B."/>
            <person name="Knudson D.L."/>
            <person name="Lee N.H."/>
            <person name="Galagan J."/>
            <person name="Salzberg S.L."/>
            <person name="Paulsen I.T."/>
            <person name="Dimopoulos G."/>
            <person name="Collins F.H."/>
            <person name="Birren B."/>
            <person name="Fraser-Liggett C.M."/>
            <person name="Severson D.W."/>
        </authorList>
    </citation>
    <scope>NUCLEOTIDE SEQUENCE [LARGE SCALE GENOMIC DNA]</scope>
    <source>
        <strain evidence="2">Liverpool</strain>
    </source>
</reference>
<evidence type="ECO:0000313" key="3">
    <source>
        <dbReference type="Proteomes" id="UP000682892"/>
    </source>
</evidence>
<accession>Q16X22</accession>
<dbReference type="HOGENOM" id="CLU_1316353_0_0_1"/>
<sequence length="209" mass="24125">MTKPTSVENPKQDTKDYRKPDWTDKLCPGDTVYYKNFRTTDIRRWLEAKFQKRVSSHTFQISVGGRVYLAHRNQLKQAGNDKSRLYVTFSRGKEYGRSRKRTREDDEESDSDDAEDFYGFPADSFVFRDNCENPFNDSRDGSGEVVAGSMSPEELDCGVPDRGVSQAVEVDPLEGPSSRCSSSSDRENASLRCSRRIKRFRRDSKYVYY</sequence>
<dbReference type="PhylomeDB" id="Q16X22"/>
<protein>
    <submittedName>
        <fullName evidence="2">AAEL009015-PA</fullName>
    </submittedName>
</protein>
<dbReference type="EMBL" id="CH477547">
    <property type="protein sequence ID" value="EAT39158.1"/>
    <property type="molecule type" value="Genomic_DNA"/>
</dbReference>
<dbReference type="PaxDb" id="7159-AAEL009015-PA"/>
<dbReference type="AlphaFoldDB" id="Q16X22"/>
<feature type="compositionally biased region" description="Basic and acidic residues" evidence="1">
    <location>
        <begin position="10"/>
        <end position="21"/>
    </location>
</feature>
<organism evidence="2 3">
    <name type="scientific">Aedes aegypti</name>
    <name type="common">Yellowfever mosquito</name>
    <name type="synonym">Culex aegypti</name>
    <dbReference type="NCBI Taxonomy" id="7159"/>
    <lineage>
        <taxon>Eukaryota</taxon>
        <taxon>Metazoa</taxon>
        <taxon>Ecdysozoa</taxon>
        <taxon>Arthropoda</taxon>
        <taxon>Hexapoda</taxon>
        <taxon>Insecta</taxon>
        <taxon>Pterygota</taxon>
        <taxon>Neoptera</taxon>
        <taxon>Endopterygota</taxon>
        <taxon>Diptera</taxon>
        <taxon>Nematocera</taxon>
        <taxon>Culicoidea</taxon>
        <taxon>Culicidae</taxon>
        <taxon>Culicinae</taxon>
        <taxon>Aedini</taxon>
        <taxon>Aedes</taxon>
        <taxon>Stegomyia</taxon>
    </lineage>
</organism>
<gene>
    <name evidence="2" type="ORF">AaeL_AAEL009015</name>
</gene>
<dbReference type="Proteomes" id="UP000682892">
    <property type="component" value="Unassembled WGS sequence"/>
</dbReference>
<feature type="region of interest" description="Disordered" evidence="1">
    <location>
        <begin position="96"/>
        <end position="118"/>
    </location>
</feature>
<reference evidence="2" key="3">
    <citation type="submission" date="2012-09" db="EMBL/GenBank/DDBJ databases">
        <authorList>
            <consortium name="VectorBase"/>
        </authorList>
    </citation>
    <scope>NUCLEOTIDE SEQUENCE</scope>
    <source>
        <strain evidence="2">Liverpool</strain>
    </source>
</reference>
<proteinExistence type="predicted"/>
<evidence type="ECO:0000313" key="2">
    <source>
        <dbReference type="EMBL" id="EAT39158.1"/>
    </source>
</evidence>